<name>A0A2B3TK00_BACCE</name>
<dbReference type="AlphaFoldDB" id="A0A2B3TK00"/>
<keyword evidence="1" id="KW-1133">Transmembrane helix</keyword>
<reference evidence="2 3" key="1">
    <citation type="submission" date="2017-09" db="EMBL/GenBank/DDBJ databases">
        <title>Large-scale bioinformatics analysis of Bacillus genomes uncovers conserved roles of natural products in bacterial physiology.</title>
        <authorList>
            <consortium name="Agbiome Team Llc"/>
            <person name="Bleich R.M."/>
            <person name="Grubbs K.J."/>
            <person name="Santa Maria K.C."/>
            <person name="Allen S.E."/>
            <person name="Farag S."/>
            <person name="Shank E.A."/>
            <person name="Bowers A."/>
        </authorList>
    </citation>
    <scope>NUCLEOTIDE SEQUENCE [LARGE SCALE GENOMIC DNA]</scope>
    <source>
        <strain evidence="2 3">AFS061806</strain>
    </source>
</reference>
<evidence type="ECO:0000313" key="2">
    <source>
        <dbReference type="EMBL" id="PFU37128.1"/>
    </source>
</evidence>
<comment type="caution">
    <text evidence="2">The sequence shown here is derived from an EMBL/GenBank/DDBJ whole genome shotgun (WGS) entry which is preliminary data.</text>
</comment>
<gene>
    <name evidence="2" type="ORF">COK86_29985</name>
</gene>
<feature type="non-terminal residue" evidence="2">
    <location>
        <position position="1"/>
    </location>
</feature>
<feature type="transmembrane region" description="Helical" evidence="1">
    <location>
        <begin position="12"/>
        <end position="32"/>
    </location>
</feature>
<evidence type="ECO:0000313" key="3">
    <source>
        <dbReference type="Proteomes" id="UP000224076"/>
    </source>
</evidence>
<proteinExistence type="predicted"/>
<keyword evidence="1" id="KW-0472">Membrane</keyword>
<protein>
    <submittedName>
        <fullName evidence="2">Uncharacterized protein</fullName>
    </submittedName>
</protein>
<dbReference type="Proteomes" id="UP000224076">
    <property type="component" value="Unassembled WGS sequence"/>
</dbReference>
<evidence type="ECO:0000256" key="1">
    <source>
        <dbReference type="SAM" id="Phobius"/>
    </source>
</evidence>
<dbReference type="EMBL" id="NVDG01000101">
    <property type="protein sequence ID" value="PFU37128.1"/>
    <property type="molecule type" value="Genomic_DNA"/>
</dbReference>
<feature type="transmembrane region" description="Helical" evidence="1">
    <location>
        <begin position="44"/>
        <end position="61"/>
    </location>
</feature>
<sequence length="69" mass="8256">NNINHVIEVSLMLKIIKLVFLMLIASYLIFFLMMEFKKSHKINMFWITIDVLFLTATLLFIRKLLIKII</sequence>
<accession>A0A2B3TK00</accession>
<organism evidence="2 3">
    <name type="scientific">Bacillus cereus</name>
    <dbReference type="NCBI Taxonomy" id="1396"/>
    <lineage>
        <taxon>Bacteria</taxon>
        <taxon>Bacillati</taxon>
        <taxon>Bacillota</taxon>
        <taxon>Bacilli</taxon>
        <taxon>Bacillales</taxon>
        <taxon>Bacillaceae</taxon>
        <taxon>Bacillus</taxon>
        <taxon>Bacillus cereus group</taxon>
    </lineage>
</organism>
<keyword evidence="1" id="KW-0812">Transmembrane</keyword>